<accession>A0A1I5AXM9</accession>
<evidence type="ECO:0000313" key="1">
    <source>
        <dbReference type="EMBL" id="SFN66989.1"/>
    </source>
</evidence>
<dbReference type="STRING" id="1367852.SAMN05216516_11361"/>
<evidence type="ECO:0000313" key="2">
    <source>
        <dbReference type="Proteomes" id="UP000242222"/>
    </source>
</evidence>
<reference evidence="2" key="1">
    <citation type="submission" date="2016-10" db="EMBL/GenBank/DDBJ databases">
        <authorList>
            <person name="Varghese N."/>
            <person name="Submissions S."/>
        </authorList>
    </citation>
    <scope>NUCLEOTIDE SEQUENCE [LARGE SCALE GENOMIC DNA]</scope>
    <source>
        <strain evidence="2">N6PO6</strain>
    </source>
</reference>
<proteinExistence type="predicted"/>
<keyword evidence="2" id="KW-1185">Reference proteome</keyword>
<dbReference type="EMBL" id="FOVC01000013">
    <property type="protein sequence ID" value="SFN66989.1"/>
    <property type="molecule type" value="Genomic_DNA"/>
</dbReference>
<sequence>MSAVKLLWVIGMQNGVFAEPLFDPSGRLARINQLIDAADHVVFVQHTDGWMTENSEA</sequence>
<dbReference type="RefSeq" id="WP_177203357.1">
    <property type="nucleotide sequence ID" value="NZ_FOVC01000013.1"/>
</dbReference>
<organism evidence="1 2">
    <name type="scientific">Izhakiella capsodis</name>
    <dbReference type="NCBI Taxonomy" id="1367852"/>
    <lineage>
        <taxon>Bacteria</taxon>
        <taxon>Pseudomonadati</taxon>
        <taxon>Pseudomonadota</taxon>
        <taxon>Gammaproteobacteria</taxon>
        <taxon>Enterobacterales</taxon>
        <taxon>Erwiniaceae</taxon>
        <taxon>Izhakiella</taxon>
    </lineage>
</organism>
<dbReference type="AlphaFoldDB" id="A0A1I5AXM9"/>
<protein>
    <recommendedName>
        <fullName evidence="3">Isochorismatase family protein</fullName>
    </recommendedName>
</protein>
<gene>
    <name evidence="1" type="ORF">SAMN05216516_11361</name>
</gene>
<name>A0A1I5AXM9_9GAMM</name>
<dbReference type="Proteomes" id="UP000242222">
    <property type="component" value="Unassembled WGS sequence"/>
</dbReference>
<evidence type="ECO:0008006" key="3">
    <source>
        <dbReference type="Google" id="ProtNLM"/>
    </source>
</evidence>